<protein>
    <recommendedName>
        <fullName evidence="4">Wall-associated receptor kinase galacturonan-binding domain-containing protein</fullName>
    </recommendedName>
</protein>
<dbReference type="InterPro" id="IPR011009">
    <property type="entry name" value="Kinase-like_dom_sf"/>
</dbReference>
<dbReference type="SUPFAM" id="SSF56112">
    <property type="entry name" value="Protein kinase-like (PK-like)"/>
    <property type="match status" value="1"/>
</dbReference>
<dbReference type="InterPro" id="IPR025287">
    <property type="entry name" value="WAK_GUB"/>
</dbReference>
<evidence type="ECO:0000313" key="6">
    <source>
        <dbReference type="Proteomes" id="UP000479710"/>
    </source>
</evidence>
<evidence type="ECO:0000256" key="2">
    <source>
        <dbReference type="ARBA" id="ARBA00022729"/>
    </source>
</evidence>
<dbReference type="Proteomes" id="UP000479710">
    <property type="component" value="Unassembled WGS sequence"/>
</dbReference>
<keyword evidence="2 3" id="KW-0732">Signal</keyword>
<comment type="subcellular location">
    <subcellularLocation>
        <location evidence="1">Membrane</location>
        <topology evidence="1">Single-pass membrane protein</topology>
    </subcellularLocation>
</comment>
<dbReference type="AlphaFoldDB" id="A0A6G1DLH8"/>
<evidence type="ECO:0000259" key="4">
    <source>
        <dbReference type="Pfam" id="PF13947"/>
    </source>
</evidence>
<gene>
    <name evidence="5" type="ORF">E2562_015264</name>
</gene>
<dbReference type="PANTHER" id="PTHR33491">
    <property type="entry name" value="OSJNBA0016N04.9 PROTEIN"/>
    <property type="match status" value="1"/>
</dbReference>
<feature type="signal peptide" evidence="3">
    <location>
        <begin position="1"/>
        <end position="22"/>
    </location>
</feature>
<keyword evidence="6" id="KW-1185">Reference proteome</keyword>
<proteinExistence type="predicted"/>
<reference evidence="5 6" key="1">
    <citation type="submission" date="2019-11" db="EMBL/GenBank/DDBJ databases">
        <title>Whole genome sequence of Oryza granulata.</title>
        <authorList>
            <person name="Li W."/>
        </authorList>
    </citation>
    <scope>NUCLEOTIDE SEQUENCE [LARGE SCALE GENOMIC DNA]</scope>
    <source>
        <strain evidence="6">cv. Menghai</strain>
        <tissue evidence="5">Leaf</tissue>
    </source>
</reference>
<sequence>MASTSSYVVAVTLLAIVHPAVAAASGVGQQTSPARCPSACGAVDIPYPFGVGAYCSRDGFQIDCIGGATPVLAGTGDLVQYDHKFHYNFSPCSYSFLVDRDSYTFRRGDLRMEFNRTMPVWLDWAIRPNGSSPFTCADAVKDGSSYACKSRNSSCTDASNGPGYTCGCSPGFEGNAYIVGGCTEEKVRELYVRNGGLVLENVNTIRIFRKEEIDHMTRNYITALGKRCFGEVYMGTIDNNQQVAVKRCIAIDNDATDQFANEEASMMSFTAAITTQGIFSH</sequence>
<name>A0A6G1DLH8_9ORYZ</name>
<dbReference type="Pfam" id="PF13947">
    <property type="entry name" value="GUB_WAK_bind"/>
    <property type="match status" value="1"/>
</dbReference>
<dbReference type="Gene3D" id="3.30.200.20">
    <property type="entry name" value="Phosphorylase Kinase, domain 1"/>
    <property type="match status" value="1"/>
</dbReference>
<evidence type="ECO:0000313" key="5">
    <source>
        <dbReference type="EMBL" id="KAF0912573.1"/>
    </source>
</evidence>
<evidence type="ECO:0000256" key="3">
    <source>
        <dbReference type="SAM" id="SignalP"/>
    </source>
</evidence>
<accession>A0A6G1DLH8</accession>
<comment type="caution">
    <text evidence="5">The sequence shown here is derived from an EMBL/GenBank/DDBJ whole genome shotgun (WGS) entry which is preliminary data.</text>
</comment>
<dbReference type="GO" id="GO:0016020">
    <property type="term" value="C:membrane"/>
    <property type="evidence" value="ECO:0007669"/>
    <property type="project" value="UniProtKB-SubCell"/>
</dbReference>
<dbReference type="EMBL" id="SPHZ02000006">
    <property type="protein sequence ID" value="KAF0912573.1"/>
    <property type="molecule type" value="Genomic_DNA"/>
</dbReference>
<dbReference type="GO" id="GO:0030247">
    <property type="term" value="F:polysaccharide binding"/>
    <property type="evidence" value="ECO:0007669"/>
    <property type="project" value="InterPro"/>
</dbReference>
<feature type="domain" description="Wall-associated receptor kinase galacturonan-binding" evidence="4">
    <location>
        <begin position="36"/>
        <end position="73"/>
    </location>
</feature>
<feature type="chain" id="PRO_5026326184" description="Wall-associated receptor kinase galacturonan-binding domain-containing protein" evidence="3">
    <location>
        <begin position="23"/>
        <end position="281"/>
    </location>
</feature>
<evidence type="ECO:0000256" key="1">
    <source>
        <dbReference type="ARBA" id="ARBA00004167"/>
    </source>
</evidence>
<organism evidence="5 6">
    <name type="scientific">Oryza meyeriana var. granulata</name>
    <dbReference type="NCBI Taxonomy" id="110450"/>
    <lineage>
        <taxon>Eukaryota</taxon>
        <taxon>Viridiplantae</taxon>
        <taxon>Streptophyta</taxon>
        <taxon>Embryophyta</taxon>
        <taxon>Tracheophyta</taxon>
        <taxon>Spermatophyta</taxon>
        <taxon>Magnoliopsida</taxon>
        <taxon>Liliopsida</taxon>
        <taxon>Poales</taxon>
        <taxon>Poaceae</taxon>
        <taxon>BOP clade</taxon>
        <taxon>Oryzoideae</taxon>
        <taxon>Oryzeae</taxon>
        <taxon>Oryzinae</taxon>
        <taxon>Oryza</taxon>
        <taxon>Oryza meyeriana</taxon>
    </lineage>
</organism>
<dbReference type="OrthoDB" id="4062651at2759"/>